<gene>
    <name evidence="2" type="ORF">Pcinc_004978</name>
</gene>
<dbReference type="GO" id="GO:0005615">
    <property type="term" value="C:extracellular space"/>
    <property type="evidence" value="ECO:0007669"/>
    <property type="project" value="TreeGrafter"/>
</dbReference>
<keyword evidence="3" id="KW-1185">Reference proteome</keyword>
<name>A0AAE1GG51_PETCI</name>
<evidence type="ECO:0000313" key="2">
    <source>
        <dbReference type="EMBL" id="KAK3891109.1"/>
    </source>
</evidence>
<dbReference type="AlphaFoldDB" id="A0AAE1GG51"/>
<dbReference type="PANTHER" id="PTHR19143">
    <property type="entry name" value="FIBRINOGEN/TENASCIN/ANGIOPOEITIN"/>
    <property type="match status" value="1"/>
</dbReference>
<dbReference type="InterPro" id="IPR050373">
    <property type="entry name" value="Fibrinogen_C-term_domain"/>
</dbReference>
<feature type="domain" description="Fibrinogen C-terminal" evidence="1">
    <location>
        <begin position="33"/>
        <end position="216"/>
    </location>
</feature>
<reference evidence="2" key="1">
    <citation type="submission" date="2023-10" db="EMBL/GenBank/DDBJ databases">
        <title>Genome assemblies of two species of porcelain crab, Petrolisthes cinctipes and Petrolisthes manimaculis (Anomura: Porcellanidae).</title>
        <authorList>
            <person name="Angst P."/>
        </authorList>
    </citation>
    <scope>NUCLEOTIDE SEQUENCE</scope>
    <source>
        <strain evidence="2">PB745_01</strain>
        <tissue evidence="2">Gill</tissue>
    </source>
</reference>
<organism evidence="2 3">
    <name type="scientific">Petrolisthes cinctipes</name>
    <name type="common">Flat porcelain crab</name>
    <dbReference type="NCBI Taxonomy" id="88211"/>
    <lineage>
        <taxon>Eukaryota</taxon>
        <taxon>Metazoa</taxon>
        <taxon>Ecdysozoa</taxon>
        <taxon>Arthropoda</taxon>
        <taxon>Crustacea</taxon>
        <taxon>Multicrustacea</taxon>
        <taxon>Malacostraca</taxon>
        <taxon>Eumalacostraca</taxon>
        <taxon>Eucarida</taxon>
        <taxon>Decapoda</taxon>
        <taxon>Pleocyemata</taxon>
        <taxon>Anomura</taxon>
        <taxon>Galatheoidea</taxon>
        <taxon>Porcellanidae</taxon>
        <taxon>Petrolisthes</taxon>
    </lineage>
</organism>
<dbReference type="Proteomes" id="UP001286313">
    <property type="component" value="Unassembled WGS sequence"/>
</dbReference>
<dbReference type="InterPro" id="IPR036056">
    <property type="entry name" value="Fibrinogen-like_C"/>
</dbReference>
<sequence length="216" mass="24302">MRACNTRIRVFGNGVIADVPPDLGLYQVPSAVTTAPCNGNDCKTTFVSSFLELAGYNPTCIASSLSRCNQIEEPNNSAFIEDGVVVLCDHTIDNGGWTIFQHRTNLSTRENFIRPWIDYVRGFGDMSGEFWLGLDNLHTMTSWSQQELRIDLTDYEGEHRWAKYTNFQVGPTQDHYRITVSGYSGTAGDSMAYHNNQQFSTYDADHDTESRNCAQE</sequence>
<comment type="caution">
    <text evidence="2">The sequence shown here is derived from an EMBL/GenBank/DDBJ whole genome shotgun (WGS) entry which is preliminary data.</text>
</comment>
<accession>A0AAE1GG51</accession>
<dbReference type="SMART" id="SM00186">
    <property type="entry name" value="FBG"/>
    <property type="match status" value="1"/>
</dbReference>
<dbReference type="InterPro" id="IPR014716">
    <property type="entry name" value="Fibrinogen_a/b/g_C_1"/>
</dbReference>
<dbReference type="SUPFAM" id="SSF56496">
    <property type="entry name" value="Fibrinogen C-terminal domain-like"/>
    <property type="match status" value="1"/>
</dbReference>
<dbReference type="PANTHER" id="PTHR19143:SF458">
    <property type="entry name" value="FIBRINOGEN C-TERMINAL DOMAIN-CONTAINING PROTEIN-RELATED"/>
    <property type="match status" value="1"/>
</dbReference>
<dbReference type="InterPro" id="IPR002181">
    <property type="entry name" value="Fibrinogen_a/b/g_C_dom"/>
</dbReference>
<evidence type="ECO:0000259" key="1">
    <source>
        <dbReference type="PROSITE" id="PS51406"/>
    </source>
</evidence>
<evidence type="ECO:0000313" key="3">
    <source>
        <dbReference type="Proteomes" id="UP001286313"/>
    </source>
</evidence>
<dbReference type="PROSITE" id="PS51406">
    <property type="entry name" value="FIBRINOGEN_C_2"/>
    <property type="match status" value="1"/>
</dbReference>
<protein>
    <recommendedName>
        <fullName evidence="1">Fibrinogen C-terminal domain-containing protein</fullName>
    </recommendedName>
</protein>
<dbReference type="Pfam" id="PF00147">
    <property type="entry name" value="Fibrinogen_C"/>
    <property type="match status" value="1"/>
</dbReference>
<proteinExistence type="predicted"/>
<dbReference type="Gene3D" id="3.90.215.10">
    <property type="entry name" value="Gamma Fibrinogen, chain A, domain 1"/>
    <property type="match status" value="1"/>
</dbReference>
<dbReference type="EMBL" id="JAWQEG010000366">
    <property type="protein sequence ID" value="KAK3891109.1"/>
    <property type="molecule type" value="Genomic_DNA"/>
</dbReference>